<dbReference type="PANTHER" id="PTHR46399">
    <property type="entry name" value="B30.2/SPRY DOMAIN-CONTAINING PROTEIN"/>
    <property type="match status" value="1"/>
</dbReference>
<dbReference type="InterPro" id="IPR015925">
    <property type="entry name" value="Ryanodine_IP3_receptor"/>
</dbReference>
<dbReference type="InterPro" id="IPR003032">
    <property type="entry name" value="Ryanodine_rcpt"/>
</dbReference>
<dbReference type="GO" id="GO:0033017">
    <property type="term" value="C:sarcoplasmic reticulum membrane"/>
    <property type="evidence" value="ECO:0007669"/>
    <property type="project" value="TreeGrafter"/>
</dbReference>
<dbReference type="GO" id="GO:0034704">
    <property type="term" value="C:calcium channel complex"/>
    <property type="evidence" value="ECO:0007669"/>
    <property type="project" value="TreeGrafter"/>
</dbReference>
<proteinExistence type="predicted"/>
<gene>
    <name evidence="2" type="ORF">S01H4_57088</name>
</gene>
<dbReference type="GO" id="GO:0005790">
    <property type="term" value="C:smooth endoplasmic reticulum"/>
    <property type="evidence" value="ECO:0007669"/>
    <property type="project" value="TreeGrafter"/>
</dbReference>
<dbReference type="PANTHER" id="PTHR46399:SF8">
    <property type="entry name" value="B30.2_SPRY DOMAIN-CONTAINING PROTEIN"/>
    <property type="match status" value="1"/>
</dbReference>
<evidence type="ECO:0000313" key="2">
    <source>
        <dbReference type="EMBL" id="GAH17655.1"/>
    </source>
</evidence>
<dbReference type="Gene3D" id="6.20.350.10">
    <property type="match status" value="1"/>
</dbReference>
<name>X1EBB1_9ZZZZ</name>
<evidence type="ECO:0000259" key="1">
    <source>
        <dbReference type="Pfam" id="PF02026"/>
    </source>
</evidence>
<feature type="non-terminal residue" evidence="2">
    <location>
        <position position="98"/>
    </location>
</feature>
<sequence length="98" mass="11321">MSYKPQPIDTSKVELSDNILELTELLAKNAHDNWAKQRLTEGWCYGPQRDDTRKEHPCLVEYDELPETEKEYDRKSALETLKAIMALGYKIKVPLDPG</sequence>
<feature type="domain" description="Ryanodine receptor Ryr" evidence="1">
    <location>
        <begin position="3"/>
        <end position="92"/>
    </location>
</feature>
<comment type="caution">
    <text evidence="2">The sequence shown here is derived from an EMBL/GenBank/DDBJ whole genome shotgun (WGS) entry which is preliminary data.</text>
</comment>
<dbReference type="Pfam" id="PF02026">
    <property type="entry name" value="RyR"/>
    <property type="match status" value="1"/>
</dbReference>
<organism evidence="2">
    <name type="scientific">marine sediment metagenome</name>
    <dbReference type="NCBI Taxonomy" id="412755"/>
    <lineage>
        <taxon>unclassified sequences</taxon>
        <taxon>metagenomes</taxon>
        <taxon>ecological metagenomes</taxon>
    </lineage>
</organism>
<dbReference type="GO" id="GO:0006941">
    <property type="term" value="P:striated muscle contraction"/>
    <property type="evidence" value="ECO:0007669"/>
    <property type="project" value="TreeGrafter"/>
</dbReference>
<dbReference type="GO" id="GO:0005219">
    <property type="term" value="F:ryanodine-sensitive calcium-release channel activity"/>
    <property type="evidence" value="ECO:0007669"/>
    <property type="project" value="TreeGrafter"/>
</dbReference>
<dbReference type="GO" id="GO:0014808">
    <property type="term" value="P:release of sequestered calcium ion into cytosol by sarcoplasmic reticulum"/>
    <property type="evidence" value="ECO:0007669"/>
    <property type="project" value="TreeGrafter"/>
</dbReference>
<dbReference type="AlphaFoldDB" id="X1EBB1"/>
<dbReference type="GO" id="GO:0042383">
    <property type="term" value="C:sarcolemma"/>
    <property type="evidence" value="ECO:0007669"/>
    <property type="project" value="TreeGrafter"/>
</dbReference>
<accession>X1EBB1</accession>
<dbReference type="EMBL" id="BART01033168">
    <property type="protein sequence ID" value="GAH17655.1"/>
    <property type="molecule type" value="Genomic_DNA"/>
</dbReference>
<dbReference type="GO" id="GO:0030018">
    <property type="term" value="C:Z disc"/>
    <property type="evidence" value="ECO:0007669"/>
    <property type="project" value="TreeGrafter"/>
</dbReference>
<reference evidence="2" key="1">
    <citation type="journal article" date="2014" name="Front. Microbiol.">
        <title>High frequency of phylogenetically diverse reductive dehalogenase-homologous genes in deep subseafloor sedimentary metagenomes.</title>
        <authorList>
            <person name="Kawai M."/>
            <person name="Futagami T."/>
            <person name="Toyoda A."/>
            <person name="Takaki Y."/>
            <person name="Nishi S."/>
            <person name="Hori S."/>
            <person name="Arai W."/>
            <person name="Tsubouchi T."/>
            <person name="Morono Y."/>
            <person name="Uchiyama I."/>
            <person name="Ito T."/>
            <person name="Fujiyama A."/>
            <person name="Inagaki F."/>
            <person name="Takami H."/>
        </authorList>
    </citation>
    <scope>NUCLEOTIDE SEQUENCE</scope>
    <source>
        <strain evidence="2">Expedition CK06-06</strain>
    </source>
</reference>
<protein>
    <recommendedName>
        <fullName evidence="1">Ryanodine receptor Ryr domain-containing protein</fullName>
    </recommendedName>
</protein>